<evidence type="ECO:0000313" key="2">
    <source>
        <dbReference type="EMBL" id="XBO96252.1"/>
    </source>
</evidence>
<feature type="coiled-coil region" evidence="1">
    <location>
        <begin position="187"/>
        <end position="251"/>
    </location>
</feature>
<organism evidence="2">
    <name type="scientific">Achromobacter sp. HNDS-1</name>
    <dbReference type="NCBI Taxonomy" id="3151598"/>
    <lineage>
        <taxon>Bacteria</taxon>
        <taxon>Pseudomonadati</taxon>
        <taxon>Pseudomonadota</taxon>
        <taxon>Betaproteobacteria</taxon>
        <taxon>Burkholderiales</taxon>
        <taxon>Alcaligenaceae</taxon>
        <taxon>Achromobacter</taxon>
    </lineage>
</organism>
<name>A0AAU7L2Z4_9BURK</name>
<dbReference type="InterPro" id="IPR027417">
    <property type="entry name" value="P-loop_NTPase"/>
</dbReference>
<dbReference type="Gene3D" id="3.40.50.300">
    <property type="entry name" value="P-loop containing nucleotide triphosphate hydrolases"/>
    <property type="match status" value="1"/>
</dbReference>
<dbReference type="RefSeq" id="WP_348994728.1">
    <property type="nucleotide sequence ID" value="NZ_CP157584.1"/>
</dbReference>
<protein>
    <recommendedName>
        <fullName evidence="3">Rad50/SbcC-type AAA domain-containing protein</fullName>
    </recommendedName>
</protein>
<accession>A0AAU7L2Z4</accession>
<dbReference type="AlphaFoldDB" id="A0AAU7L2Z4"/>
<sequence>MRTFQFDSISLLSHRDKRARKVSFHPHRNLIQGENHTGKSSLVKHLFLTLGAKPLGTLEQWDPQTVSAVRFKVDGKSFTAIHHSGSRALYDSSGKLLKATDSHAAWTEAFATLVGFKLMLTSKKTGQGTLADPACFFLPFYIDQDGSWRDKWDTFPATMQYAAPVRSILEYFSGIKPAKYYDLKSEHSEVSREADALVNEMKLLERTRSRLSHALPVDTVKLSEKGFEEDIRRLTAEANDLNRLQEALRAKHVREGEVIASINHQIQVAFASLREYAGDQKYLASTANAHEIVCPTCGAEHEQSFLHHLGYAEDARILEELTRTLQKHLVDAKRQLESTSKELQSLRGNYARINDILEHKRGELRFREVVESHGSQAAHRAFDAEREQITSELADWNVKLLEIDARLVALTDKKRTKRIVTAFREAYAHARKALNVPDPAGNPNIVSRPNRSGSGGPRLLLAYYAALWKVCHDEQVGMSIPVVIDSPNQQDQDDLNLHVVLGFIAENLPVSMQLIVCVTKHSDTQLDKTIIFDKKYSMLLSEFYEEVETDIGPLYRQMNSALLNTPLDETNRRDPASDTVE</sequence>
<dbReference type="EMBL" id="CP157584">
    <property type="protein sequence ID" value="XBO96252.1"/>
    <property type="molecule type" value="Genomic_DNA"/>
</dbReference>
<evidence type="ECO:0000256" key="1">
    <source>
        <dbReference type="SAM" id="Coils"/>
    </source>
</evidence>
<gene>
    <name evidence="2" type="ORF">ABFG95_15285</name>
</gene>
<proteinExistence type="predicted"/>
<keyword evidence="1" id="KW-0175">Coiled coil</keyword>
<dbReference type="KEGG" id="achh:ABFG95_15285"/>
<reference evidence="2" key="1">
    <citation type="submission" date="2024-05" db="EMBL/GenBank/DDBJ databases">
        <title>Transcriptome analysis of the degradation process of organic nitrogen by two heterotrophic nitrifying and aerobic denitrifying bacteria, Achromobacter sp. HNDS-1 and Enterobacter sp. HNDS-6.</title>
        <authorList>
            <person name="Huang Y."/>
        </authorList>
    </citation>
    <scope>NUCLEOTIDE SEQUENCE</scope>
    <source>
        <strain evidence="2">HNDS-1</strain>
    </source>
</reference>
<dbReference type="SUPFAM" id="SSF52540">
    <property type="entry name" value="P-loop containing nucleoside triphosphate hydrolases"/>
    <property type="match status" value="1"/>
</dbReference>
<evidence type="ECO:0008006" key="3">
    <source>
        <dbReference type="Google" id="ProtNLM"/>
    </source>
</evidence>